<dbReference type="PROSITE" id="PS50937">
    <property type="entry name" value="HTH_MERR_2"/>
    <property type="match status" value="1"/>
</dbReference>
<evidence type="ECO:0000256" key="3">
    <source>
        <dbReference type="ARBA" id="ARBA00023125"/>
    </source>
</evidence>
<reference evidence="6" key="1">
    <citation type="submission" date="2021-02" db="EMBL/GenBank/DDBJ databases">
        <title>Infant gut strain persistence is associated with maternal origin, phylogeny, and functional potential including surface adhesion and iron acquisition.</title>
        <authorList>
            <person name="Lou Y.C."/>
        </authorList>
    </citation>
    <scope>NUCLEOTIDE SEQUENCE</scope>
    <source>
        <strain evidence="6">L2_039_000G1_dasL2_039_000G1_concoct_11</strain>
    </source>
</reference>
<evidence type="ECO:0000256" key="4">
    <source>
        <dbReference type="ARBA" id="ARBA00023163"/>
    </source>
</evidence>
<evidence type="ECO:0000256" key="2">
    <source>
        <dbReference type="ARBA" id="ARBA00023015"/>
    </source>
</evidence>
<dbReference type="Pfam" id="PF00376">
    <property type="entry name" value="MerR"/>
    <property type="match status" value="1"/>
</dbReference>
<evidence type="ECO:0000313" key="7">
    <source>
        <dbReference type="Proteomes" id="UP000727506"/>
    </source>
</evidence>
<dbReference type="InterPro" id="IPR047057">
    <property type="entry name" value="MerR_fam"/>
</dbReference>
<evidence type="ECO:0000313" key="6">
    <source>
        <dbReference type="EMBL" id="MBS6940851.1"/>
    </source>
</evidence>
<dbReference type="InterPro" id="IPR009061">
    <property type="entry name" value="DNA-bd_dom_put_sf"/>
</dbReference>
<dbReference type="SMART" id="SM00422">
    <property type="entry name" value="HTH_MERR"/>
    <property type="match status" value="1"/>
</dbReference>
<dbReference type="Gene3D" id="1.10.1660.10">
    <property type="match status" value="1"/>
</dbReference>
<dbReference type="GO" id="GO:0003700">
    <property type="term" value="F:DNA-binding transcription factor activity"/>
    <property type="evidence" value="ECO:0007669"/>
    <property type="project" value="InterPro"/>
</dbReference>
<proteinExistence type="predicted"/>
<organism evidence="6 7">
    <name type="scientific">Slackia piriformis</name>
    <dbReference type="NCBI Taxonomy" id="626934"/>
    <lineage>
        <taxon>Bacteria</taxon>
        <taxon>Bacillati</taxon>
        <taxon>Actinomycetota</taxon>
        <taxon>Coriobacteriia</taxon>
        <taxon>Eggerthellales</taxon>
        <taxon>Eggerthellaceae</taxon>
        <taxon>Slackia</taxon>
    </lineage>
</organism>
<dbReference type="AlphaFoldDB" id="A0A943V0A1"/>
<dbReference type="Proteomes" id="UP000727506">
    <property type="component" value="Unassembled WGS sequence"/>
</dbReference>
<dbReference type="EMBL" id="JAGZSV010000074">
    <property type="protein sequence ID" value="MBS6940851.1"/>
    <property type="molecule type" value="Genomic_DNA"/>
</dbReference>
<keyword evidence="4" id="KW-0804">Transcription</keyword>
<keyword evidence="1" id="KW-0678">Repressor</keyword>
<dbReference type="SUPFAM" id="SSF46955">
    <property type="entry name" value="Putative DNA-binding domain"/>
    <property type="match status" value="1"/>
</dbReference>
<feature type="domain" description="HTH merR-type" evidence="5">
    <location>
        <begin position="5"/>
        <end position="75"/>
    </location>
</feature>
<comment type="caution">
    <text evidence="6">The sequence shown here is derived from an EMBL/GenBank/DDBJ whole genome shotgun (WGS) entry which is preliminary data.</text>
</comment>
<name>A0A943V0A1_9ACTN</name>
<keyword evidence="3 6" id="KW-0238">DNA-binding</keyword>
<dbReference type="GO" id="GO:0003677">
    <property type="term" value="F:DNA binding"/>
    <property type="evidence" value="ECO:0007669"/>
    <property type="project" value="UniProtKB-KW"/>
</dbReference>
<protein>
    <submittedName>
        <fullName evidence="6">MerR family DNA-binding transcriptional regulator</fullName>
    </submittedName>
</protein>
<evidence type="ECO:0000256" key="1">
    <source>
        <dbReference type="ARBA" id="ARBA00022491"/>
    </source>
</evidence>
<accession>A0A943V0A1</accession>
<dbReference type="InterPro" id="IPR000551">
    <property type="entry name" value="MerR-type_HTH_dom"/>
</dbReference>
<keyword evidence="2" id="KW-0805">Transcription regulation</keyword>
<dbReference type="PANTHER" id="PTHR30204:SF69">
    <property type="entry name" value="MERR-FAMILY TRANSCRIPTIONAL REGULATOR"/>
    <property type="match status" value="1"/>
</dbReference>
<evidence type="ECO:0000259" key="5">
    <source>
        <dbReference type="PROSITE" id="PS50937"/>
    </source>
</evidence>
<gene>
    <name evidence="6" type="ORF">KH142_05120</name>
</gene>
<sequence>MKRTLLSIGEVSRMKGVSPKSLRYYERLGILTPAHVDPHSGYRYYAMNQMIVVDVIITCIELGIPLKTLTDYVGETGALDIASLLAKGRTKALENLRRARLSLAQIDGYLEEAGEQERLKNDAEPYLRAIAKRCILYTPWTGSSFDAKRYLSLTTELYERAESAGVMPLYQWGMAREPREAGARWCVFVEAAVEDEAFAERIAAQGGREGIRPIENADIFIASIPDGAYRGRRIRKAGFEACFRAVFDAADRIAGAIIATEVWDAEVNPADYVVELLERQ</sequence>
<dbReference type="PANTHER" id="PTHR30204">
    <property type="entry name" value="REDOX-CYCLING DRUG-SENSING TRANSCRIPTIONAL ACTIVATOR SOXR"/>
    <property type="match status" value="1"/>
</dbReference>